<dbReference type="EMBL" id="JAATIQ010000320">
    <property type="protein sequence ID" value="KAF4361980.1"/>
    <property type="molecule type" value="Genomic_DNA"/>
</dbReference>
<feature type="region of interest" description="Disordered" evidence="3">
    <location>
        <begin position="1"/>
        <end position="30"/>
    </location>
</feature>
<protein>
    <submittedName>
        <fullName evidence="4">Uncharacterized protein</fullName>
    </submittedName>
</protein>
<evidence type="ECO:0000313" key="5">
    <source>
        <dbReference type="Proteomes" id="UP000583929"/>
    </source>
</evidence>
<keyword evidence="5" id="KW-1185">Reference proteome</keyword>
<dbReference type="Proteomes" id="UP000583929">
    <property type="component" value="Unassembled WGS sequence"/>
</dbReference>
<dbReference type="GO" id="GO:0005886">
    <property type="term" value="C:plasma membrane"/>
    <property type="evidence" value="ECO:0007669"/>
    <property type="project" value="TreeGrafter"/>
</dbReference>
<proteinExistence type="predicted"/>
<dbReference type="InterPro" id="IPR002110">
    <property type="entry name" value="Ankyrin_rpt"/>
</dbReference>
<dbReference type="PANTHER" id="PTHR24186">
    <property type="entry name" value="PROTEIN PHOSPHATASE 1 REGULATORY SUBUNIT"/>
    <property type="match status" value="1"/>
</dbReference>
<sequence length="430" mass="48142">MAGEGEEPSTNQDGDFEAEQGQPSKVGVDHFEEEAPEPWVLEYIDQQHWISSLSFLSASKLDKIKERGLMGRPSVGEQLQELDVDTLDYLTVSTLKDATSVFLKLSHAHVRVMRSTTALKKKLESKDVELRAKKADLTKVHANLDLSSTRLREIQDRYKGVGQLLETIAKDDRVCQIETIADAVHEKKVRVGNNFDDSKWITPHKTGSKQAVRNGGEATTSNGLCLVCDDAPESHNHLFFECIFTKNLVVFVEKWALQMHWPKNILELHDRVLPAKANLASKIMNAITAAAFKEIKSVVKARVLGLYSTSQKKKDQYVLRSVFQVAGGWGFALHLAVLASSSGSEFDEEVADIRSSIVNEKNEPSETALFIATEKGHLEVVKELMQYVTKEVIFIKNHSGFDPLHIAASQGHKEIVLHKWLVLSWAFGWD</sequence>
<organism evidence="4 5">
    <name type="scientific">Cannabis sativa</name>
    <name type="common">Hemp</name>
    <name type="synonym">Marijuana</name>
    <dbReference type="NCBI Taxonomy" id="3483"/>
    <lineage>
        <taxon>Eukaryota</taxon>
        <taxon>Viridiplantae</taxon>
        <taxon>Streptophyta</taxon>
        <taxon>Embryophyta</taxon>
        <taxon>Tracheophyta</taxon>
        <taxon>Spermatophyta</taxon>
        <taxon>Magnoliopsida</taxon>
        <taxon>eudicotyledons</taxon>
        <taxon>Gunneridae</taxon>
        <taxon>Pentapetalae</taxon>
        <taxon>rosids</taxon>
        <taxon>fabids</taxon>
        <taxon>Rosales</taxon>
        <taxon>Cannabaceae</taxon>
        <taxon>Cannabis</taxon>
    </lineage>
</organism>
<evidence type="ECO:0000256" key="3">
    <source>
        <dbReference type="SAM" id="MobiDB-lite"/>
    </source>
</evidence>
<dbReference type="PANTHER" id="PTHR24186:SF49">
    <property type="entry name" value="ANKYRIN REPEAT FAMILY PROTEIN"/>
    <property type="match status" value="1"/>
</dbReference>
<evidence type="ECO:0000256" key="2">
    <source>
        <dbReference type="ARBA" id="ARBA00023043"/>
    </source>
</evidence>
<dbReference type="InterPro" id="IPR036770">
    <property type="entry name" value="Ankyrin_rpt-contain_sf"/>
</dbReference>
<keyword evidence="2" id="KW-0040">ANK repeat</keyword>
<dbReference type="AlphaFoldDB" id="A0A7J6EWD2"/>
<reference evidence="4 5" key="1">
    <citation type="journal article" date="2020" name="bioRxiv">
        <title>Sequence and annotation of 42 cannabis genomes reveals extensive copy number variation in cannabinoid synthesis and pathogen resistance genes.</title>
        <authorList>
            <person name="Mckernan K.J."/>
            <person name="Helbert Y."/>
            <person name="Kane L.T."/>
            <person name="Ebling H."/>
            <person name="Zhang L."/>
            <person name="Liu B."/>
            <person name="Eaton Z."/>
            <person name="Mclaughlin S."/>
            <person name="Kingan S."/>
            <person name="Baybayan P."/>
            <person name="Concepcion G."/>
            <person name="Jordan M."/>
            <person name="Riva A."/>
            <person name="Barbazuk W."/>
            <person name="Harkins T."/>
        </authorList>
    </citation>
    <scope>NUCLEOTIDE SEQUENCE [LARGE SCALE GENOMIC DNA]</scope>
    <source>
        <strain evidence="5">cv. Jamaican Lion 4</strain>
        <tissue evidence="4">Leaf</tissue>
    </source>
</reference>
<comment type="caution">
    <text evidence="4">The sequence shown here is derived from an EMBL/GenBank/DDBJ whole genome shotgun (WGS) entry which is preliminary data.</text>
</comment>
<gene>
    <name evidence="4" type="ORF">G4B88_029492</name>
</gene>
<accession>A0A7J6EWD2</accession>
<dbReference type="Gene3D" id="1.25.40.20">
    <property type="entry name" value="Ankyrin repeat-containing domain"/>
    <property type="match status" value="1"/>
</dbReference>
<dbReference type="SUPFAM" id="SSF48403">
    <property type="entry name" value="Ankyrin repeat"/>
    <property type="match status" value="1"/>
</dbReference>
<keyword evidence="1" id="KW-0677">Repeat</keyword>
<name>A0A7J6EWD2_CANSA</name>
<dbReference type="Pfam" id="PF12796">
    <property type="entry name" value="Ank_2"/>
    <property type="match status" value="1"/>
</dbReference>
<evidence type="ECO:0000313" key="4">
    <source>
        <dbReference type="EMBL" id="KAF4361980.1"/>
    </source>
</evidence>
<evidence type="ECO:0000256" key="1">
    <source>
        <dbReference type="ARBA" id="ARBA00022737"/>
    </source>
</evidence>